<keyword evidence="1" id="KW-0175">Coiled coil</keyword>
<feature type="compositionally biased region" description="Polar residues" evidence="2">
    <location>
        <begin position="315"/>
        <end position="325"/>
    </location>
</feature>
<dbReference type="PROSITE" id="PS50006">
    <property type="entry name" value="FHA_DOMAIN"/>
    <property type="match status" value="1"/>
</dbReference>
<proteinExistence type="predicted"/>
<dbReference type="SUPFAM" id="SSF49879">
    <property type="entry name" value="SMAD/FHA domain"/>
    <property type="match status" value="1"/>
</dbReference>
<name>A0ABY5LNV5_9VIBR</name>
<protein>
    <submittedName>
        <fullName evidence="4">Type VI secretion system-associated FHA domain protein TagH</fullName>
    </submittedName>
</protein>
<dbReference type="InterPro" id="IPR017735">
    <property type="entry name" value="T6SS_FHA"/>
</dbReference>
<dbReference type="SMART" id="SM00240">
    <property type="entry name" value="FHA"/>
    <property type="match status" value="1"/>
</dbReference>
<feature type="domain" description="FHA" evidence="3">
    <location>
        <begin position="30"/>
        <end position="80"/>
    </location>
</feature>
<organism evidence="4 5">
    <name type="scientific">Vibrio japonicus</name>
    <dbReference type="NCBI Taxonomy" id="1824638"/>
    <lineage>
        <taxon>Bacteria</taxon>
        <taxon>Pseudomonadati</taxon>
        <taxon>Pseudomonadota</taxon>
        <taxon>Gammaproteobacteria</taxon>
        <taxon>Vibrionales</taxon>
        <taxon>Vibrionaceae</taxon>
        <taxon>Vibrio</taxon>
    </lineage>
</organism>
<dbReference type="Gene3D" id="2.60.200.20">
    <property type="match status" value="1"/>
</dbReference>
<dbReference type="EMBL" id="CP102097">
    <property type="protein sequence ID" value="UUM32467.1"/>
    <property type="molecule type" value="Genomic_DNA"/>
</dbReference>
<feature type="region of interest" description="Disordered" evidence="2">
    <location>
        <begin position="296"/>
        <end position="325"/>
    </location>
</feature>
<evidence type="ECO:0000256" key="1">
    <source>
        <dbReference type="SAM" id="Coils"/>
    </source>
</evidence>
<evidence type="ECO:0000256" key="2">
    <source>
        <dbReference type="SAM" id="MobiDB-lite"/>
    </source>
</evidence>
<feature type="compositionally biased region" description="Basic and acidic residues" evidence="2">
    <location>
        <begin position="274"/>
        <end position="283"/>
    </location>
</feature>
<feature type="compositionally biased region" description="Polar residues" evidence="2">
    <location>
        <begin position="260"/>
        <end position="273"/>
    </location>
</feature>
<evidence type="ECO:0000313" key="4">
    <source>
        <dbReference type="EMBL" id="UUM32467.1"/>
    </source>
</evidence>
<dbReference type="InterPro" id="IPR000253">
    <property type="entry name" value="FHA_dom"/>
</dbReference>
<dbReference type="Proteomes" id="UP001058602">
    <property type="component" value="Chromosome 2"/>
</dbReference>
<feature type="coiled-coil region" evidence="1">
    <location>
        <begin position="361"/>
        <end position="388"/>
    </location>
</feature>
<accession>A0ABY5LNV5</accession>
<evidence type="ECO:0000259" key="3">
    <source>
        <dbReference type="PROSITE" id="PS50006"/>
    </source>
</evidence>
<sequence length="497" mass="55873">MRLNQLVLFISKCPEEYTGAKHIEMSDGGGSIGRAAGCTLSLKDHNRFISSTHCLVSAYGDTYYISDVSTNGTMVNGHKILKNQPVSICDGDIITLGQYEIGVAFERVSAEQDIASDIAPERVSSDPLLTLGDVVTRDETHSDDVEDLFIETKQDDIDCHDPIEHLTFSMQREDDYLIRDESELDRASPKPIKHVRQIADDSLSIHSEFDTPNLIPEDWMAGSASSKATFTQSNTLNENEIIPEDFQKDPIISRTDKTKSSSQNSALQKAQQIHNKDSNQKTVDKNWEDVTQAITPAKFDEQLEQPETPTKVGHLNSTSDKQSSTIPANEISQAFFEGLGITNPDLIRTEALLFSQMGRCLRLCMEKLQKELHEVEALKEEKDLTQSESNLIELMLTLNSQNLLAPNELIEQMLDEINDHQLVFNTALNELLLEQSEMSDPVTFSNEFSQKSIFTTKSKLWDEYLAFYAKNRSQLNETSLKGLIRKNYNKAMRGSHA</sequence>
<dbReference type="InterPro" id="IPR008984">
    <property type="entry name" value="SMAD_FHA_dom_sf"/>
</dbReference>
<gene>
    <name evidence="4" type="primary">tagH</name>
    <name evidence="4" type="ORF">NP165_19545</name>
</gene>
<feature type="region of interest" description="Disordered" evidence="2">
    <location>
        <begin position="255"/>
        <end position="283"/>
    </location>
</feature>
<dbReference type="RefSeq" id="WP_257086133.1">
    <property type="nucleotide sequence ID" value="NZ_CP102097.1"/>
</dbReference>
<dbReference type="Pfam" id="PF20232">
    <property type="entry name" value="T6SS_FHA_C"/>
    <property type="match status" value="1"/>
</dbReference>
<reference evidence="4" key="1">
    <citation type="submission" date="2022-07" db="EMBL/GenBank/DDBJ databases">
        <title>Complete genome of Vibrio japonicus strain JCM 31412T and phylogenomic assessment of the Nereis clade of the genus Vibrio.</title>
        <authorList>
            <person name="Shlafstein M.D."/>
            <person name="Emsley S.A."/>
            <person name="Ushijima B."/>
            <person name="Videau P."/>
            <person name="Saw J.H."/>
        </authorList>
    </citation>
    <scope>NUCLEOTIDE SEQUENCE</scope>
    <source>
        <strain evidence="4">JCM 31412</strain>
    </source>
</reference>
<dbReference type="Pfam" id="PF00498">
    <property type="entry name" value="FHA"/>
    <property type="match status" value="1"/>
</dbReference>
<dbReference type="NCBIfam" id="TIGR03354">
    <property type="entry name" value="VI_FHA"/>
    <property type="match status" value="1"/>
</dbReference>
<evidence type="ECO:0000313" key="5">
    <source>
        <dbReference type="Proteomes" id="UP001058602"/>
    </source>
</evidence>
<keyword evidence="5" id="KW-1185">Reference proteome</keyword>
<dbReference type="InterPro" id="IPR046883">
    <property type="entry name" value="T6SS_FHA_C"/>
</dbReference>
<dbReference type="CDD" id="cd00060">
    <property type="entry name" value="FHA"/>
    <property type="match status" value="1"/>
</dbReference>